<dbReference type="RefSeq" id="XP_070882230.1">
    <property type="nucleotide sequence ID" value="XM_071026413.1"/>
</dbReference>
<feature type="compositionally biased region" description="Gly residues" evidence="1">
    <location>
        <begin position="109"/>
        <end position="129"/>
    </location>
</feature>
<proteinExistence type="predicted"/>
<comment type="caution">
    <text evidence="2">The sequence shown here is derived from an EMBL/GenBank/DDBJ whole genome shotgun (WGS) entry which is preliminary data.</text>
</comment>
<feature type="region of interest" description="Disordered" evidence="1">
    <location>
        <begin position="1"/>
        <end position="22"/>
    </location>
</feature>
<dbReference type="EMBL" id="JBFXLQ010000054">
    <property type="protein sequence ID" value="KAL2863251.1"/>
    <property type="molecule type" value="Genomic_DNA"/>
</dbReference>
<sequence>MRPSKHNPPARMPSSPRSRLKCTYRRVKTALGKAWRSSLRANPVASISSSPTGSVETAVARGYEYVYLFHRTRSRIVLRVVNPDPTSSSGSSTSHQRQCQRQRQPETGIGTGSRYGSSSGFGSGSGSGSGASTPSQNLIPSIIPPPGTSSGQVVRHRIPRILRAGYPLLRTGPEQGSNSASESRDSSEPLLGVAQGLTSRLGKGSSSLSNIGAPCRPGSMGSLIGQQEPNLRLELEEDEDEALLARVIQGGLHAQRRRVRMDSVLLDGVILRRP</sequence>
<feature type="compositionally biased region" description="Low complexity" evidence="1">
    <location>
        <begin position="130"/>
        <end position="141"/>
    </location>
</feature>
<gene>
    <name evidence="2" type="ORF">BJX67DRAFT_264895</name>
</gene>
<accession>A0ABR4LFE5</accession>
<reference evidence="2 3" key="1">
    <citation type="submission" date="2024-07" db="EMBL/GenBank/DDBJ databases">
        <title>Section-level genome sequencing and comparative genomics of Aspergillus sections Usti and Cavernicolus.</title>
        <authorList>
            <consortium name="Lawrence Berkeley National Laboratory"/>
            <person name="Nybo J.L."/>
            <person name="Vesth T.C."/>
            <person name="Theobald S."/>
            <person name="Frisvad J.C."/>
            <person name="Larsen T.O."/>
            <person name="Kjaerboelling I."/>
            <person name="Rothschild-Mancinelli K."/>
            <person name="Lyhne E.K."/>
            <person name="Kogle M.E."/>
            <person name="Barry K."/>
            <person name="Clum A."/>
            <person name="Na H."/>
            <person name="Ledsgaard L."/>
            <person name="Lin J."/>
            <person name="Lipzen A."/>
            <person name="Kuo A."/>
            <person name="Riley R."/>
            <person name="Mondo S."/>
            <person name="Labutti K."/>
            <person name="Haridas S."/>
            <person name="Pangalinan J."/>
            <person name="Salamov A.A."/>
            <person name="Simmons B.A."/>
            <person name="Magnuson J.K."/>
            <person name="Chen J."/>
            <person name="Drula E."/>
            <person name="Henrissat B."/>
            <person name="Wiebenga A."/>
            <person name="Lubbers R.J."/>
            <person name="Gomes A.C."/>
            <person name="Macurrencykelacurrency M.R."/>
            <person name="Stajich J."/>
            <person name="Grigoriev I.V."/>
            <person name="Mortensen U.H."/>
            <person name="De Vries R.P."/>
            <person name="Baker S.E."/>
            <person name="Andersen M.R."/>
        </authorList>
    </citation>
    <scope>NUCLEOTIDE SEQUENCE [LARGE SCALE GENOMIC DNA]</scope>
    <source>
        <strain evidence="2 3">CBS 449.75</strain>
    </source>
</reference>
<feature type="region of interest" description="Disordered" evidence="1">
    <location>
        <begin position="165"/>
        <end position="224"/>
    </location>
</feature>
<protein>
    <submittedName>
        <fullName evidence="2">Uncharacterized protein</fullName>
    </submittedName>
</protein>
<keyword evidence="3" id="KW-1185">Reference proteome</keyword>
<evidence type="ECO:0000313" key="3">
    <source>
        <dbReference type="Proteomes" id="UP001610432"/>
    </source>
</evidence>
<name>A0ABR4LFE5_9EURO</name>
<evidence type="ECO:0000313" key="2">
    <source>
        <dbReference type="EMBL" id="KAL2863251.1"/>
    </source>
</evidence>
<evidence type="ECO:0000256" key="1">
    <source>
        <dbReference type="SAM" id="MobiDB-lite"/>
    </source>
</evidence>
<dbReference type="GeneID" id="98141485"/>
<dbReference type="Proteomes" id="UP001610432">
    <property type="component" value="Unassembled WGS sequence"/>
</dbReference>
<feature type="region of interest" description="Disordered" evidence="1">
    <location>
        <begin position="82"/>
        <end position="153"/>
    </location>
</feature>
<organism evidence="2 3">
    <name type="scientific">Aspergillus lucknowensis</name>
    <dbReference type="NCBI Taxonomy" id="176173"/>
    <lineage>
        <taxon>Eukaryota</taxon>
        <taxon>Fungi</taxon>
        <taxon>Dikarya</taxon>
        <taxon>Ascomycota</taxon>
        <taxon>Pezizomycotina</taxon>
        <taxon>Eurotiomycetes</taxon>
        <taxon>Eurotiomycetidae</taxon>
        <taxon>Eurotiales</taxon>
        <taxon>Aspergillaceae</taxon>
        <taxon>Aspergillus</taxon>
        <taxon>Aspergillus subgen. Nidulantes</taxon>
    </lineage>
</organism>